<name>A0AAN9XP96_PSOTE</name>
<accession>A0AAN9XP96</accession>
<evidence type="ECO:0000313" key="2">
    <source>
        <dbReference type="Proteomes" id="UP001386955"/>
    </source>
</evidence>
<dbReference type="AlphaFoldDB" id="A0AAN9XP96"/>
<proteinExistence type="predicted"/>
<dbReference type="Proteomes" id="UP001386955">
    <property type="component" value="Unassembled WGS sequence"/>
</dbReference>
<organism evidence="1 2">
    <name type="scientific">Psophocarpus tetragonolobus</name>
    <name type="common">Winged bean</name>
    <name type="synonym">Dolichos tetragonolobus</name>
    <dbReference type="NCBI Taxonomy" id="3891"/>
    <lineage>
        <taxon>Eukaryota</taxon>
        <taxon>Viridiplantae</taxon>
        <taxon>Streptophyta</taxon>
        <taxon>Embryophyta</taxon>
        <taxon>Tracheophyta</taxon>
        <taxon>Spermatophyta</taxon>
        <taxon>Magnoliopsida</taxon>
        <taxon>eudicotyledons</taxon>
        <taxon>Gunneridae</taxon>
        <taxon>Pentapetalae</taxon>
        <taxon>rosids</taxon>
        <taxon>fabids</taxon>
        <taxon>Fabales</taxon>
        <taxon>Fabaceae</taxon>
        <taxon>Papilionoideae</taxon>
        <taxon>50 kb inversion clade</taxon>
        <taxon>NPAAA clade</taxon>
        <taxon>indigoferoid/millettioid clade</taxon>
        <taxon>Phaseoleae</taxon>
        <taxon>Psophocarpus</taxon>
    </lineage>
</organism>
<comment type="caution">
    <text evidence="1">The sequence shown here is derived from an EMBL/GenBank/DDBJ whole genome shotgun (WGS) entry which is preliminary data.</text>
</comment>
<evidence type="ECO:0000313" key="1">
    <source>
        <dbReference type="EMBL" id="KAK7400522.1"/>
    </source>
</evidence>
<gene>
    <name evidence="1" type="ORF">VNO78_11731</name>
</gene>
<sequence>MLFPLPISLWLNQGSTIHTRWESHTTSSLDQLHGMMIKAPVTDHALVTLFPTMMGIMTDDVYSCKFALLERKAVLEEQLVGTAEQPSVSYHELKTTLNGLLKLGKGPQAR</sequence>
<protein>
    <submittedName>
        <fullName evidence="1">Uncharacterized protein</fullName>
    </submittedName>
</protein>
<keyword evidence="2" id="KW-1185">Reference proteome</keyword>
<reference evidence="1 2" key="1">
    <citation type="submission" date="2024-01" db="EMBL/GenBank/DDBJ databases">
        <title>The genomes of 5 underutilized Papilionoideae crops provide insights into root nodulation and disease resistanc.</title>
        <authorList>
            <person name="Jiang F."/>
        </authorList>
    </citation>
    <scope>NUCLEOTIDE SEQUENCE [LARGE SCALE GENOMIC DNA]</scope>
    <source>
        <strain evidence="1">DUOXIRENSHENG_FW03</strain>
        <tissue evidence="1">Leaves</tissue>
    </source>
</reference>
<dbReference type="EMBL" id="JAYMYS010000003">
    <property type="protein sequence ID" value="KAK7400522.1"/>
    <property type="molecule type" value="Genomic_DNA"/>
</dbReference>